<sequence length="92" mass="10212">MIHKILTGVANVKVTNFFNFVTSTTRGLKSIWRGKEVYENPHHSGQTEPTTIATTILKSNVTDRISSHLAITLATSRLSLAVEYPKAMREAI</sequence>
<keyword evidence="2" id="KW-1185">Reference proteome</keyword>
<accession>A0A016THC3</accession>
<comment type="caution">
    <text evidence="1">The sequence shown here is derived from an EMBL/GenBank/DDBJ whole genome shotgun (WGS) entry which is preliminary data.</text>
</comment>
<evidence type="ECO:0000313" key="1">
    <source>
        <dbReference type="EMBL" id="EYC02389.1"/>
    </source>
</evidence>
<dbReference type="AlphaFoldDB" id="A0A016THC3"/>
<dbReference type="Proteomes" id="UP000024635">
    <property type="component" value="Unassembled WGS sequence"/>
</dbReference>
<evidence type="ECO:0000313" key="2">
    <source>
        <dbReference type="Proteomes" id="UP000024635"/>
    </source>
</evidence>
<organism evidence="1 2">
    <name type="scientific">Ancylostoma ceylanicum</name>
    <dbReference type="NCBI Taxonomy" id="53326"/>
    <lineage>
        <taxon>Eukaryota</taxon>
        <taxon>Metazoa</taxon>
        <taxon>Ecdysozoa</taxon>
        <taxon>Nematoda</taxon>
        <taxon>Chromadorea</taxon>
        <taxon>Rhabditida</taxon>
        <taxon>Rhabditina</taxon>
        <taxon>Rhabditomorpha</taxon>
        <taxon>Strongyloidea</taxon>
        <taxon>Ancylostomatidae</taxon>
        <taxon>Ancylostomatinae</taxon>
        <taxon>Ancylostoma</taxon>
    </lineage>
</organism>
<reference evidence="2" key="1">
    <citation type="journal article" date="2015" name="Nat. Genet.">
        <title>The genome and transcriptome of the zoonotic hookworm Ancylostoma ceylanicum identify infection-specific gene families.</title>
        <authorList>
            <person name="Schwarz E.M."/>
            <person name="Hu Y."/>
            <person name="Antoshechkin I."/>
            <person name="Miller M.M."/>
            <person name="Sternberg P.W."/>
            <person name="Aroian R.V."/>
        </authorList>
    </citation>
    <scope>NUCLEOTIDE SEQUENCE</scope>
    <source>
        <strain evidence="2">HY135</strain>
    </source>
</reference>
<proteinExistence type="predicted"/>
<name>A0A016THC3_9BILA</name>
<protein>
    <submittedName>
        <fullName evidence="1">Uncharacterized protein</fullName>
    </submittedName>
</protein>
<gene>
    <name evidence="1" type="primary">Acey_s0100.g3267</name>
    <name evidence="1" type="ORF">Y032_0100g3267</name>
</gene>
<dbReference type="EMBL" id="JARK01001436">
    <property type="protein sequence ID" value="EYC02389.1"/>
    <property type="molecule type" value="Genomic_DNA"/>
</dbReference>